<dbReference type="AlphaFoldDB" id="A0A319D2W0"/>
<feature type="region of interest" description="Disordered" evidence="1">
    <location>
        <begin position="1"/>
        <end position="52"/>
    </location>
</feature>
<sequence>MHHRTLTEPSQQAQPPLDTKSGLAPQKQKNAHFREPSTLQVHGALRQHNPAC</sequence>
<name>A0A319D2W0_9EURO</name>
<dbReference type="VEuPathDB" id="FungiDB:BO71DRAFT_403555"/>
<gene>
    <name evidence="3" type="ORF">BO71DRAFT_401577</name>
    <name evidence="2" type="ORF">BO71DRAFT_403555</name>
</gene>
<reference evidence="2 4" key="1">
    <citation type="submission" date="2018-02" db="EMBL/GenBank/DDBJ databases">
        <title>The genomes of Aspergillus section Nigri reveals drivers in fungal speciation.</title>
        <authorList>
            <consortium name="DOE Joint Genome Institute"/>
            <person name="Vesth T.C."/>
            <person name="Nybo J."/>
            <person name="Theobald S."/>
            <person name="Brandl J."/>
            <person name="Frisvad J.C."/>
            <person name="Nielsen K.F."/>
            <person name="Lyhne E.K."/>
            <person name="Kogle M.E."/>
            <person name="Kuo A."/>
            <person name="Riley R."/>
            <person name="Clum A."/>
            <person name="Nolan M."/>
            <person name="Lipzen A."/>
            <person name="Salamov A."/>
            <person name="Henrissat B."/>
            <person name="Wiebenga A."/>
            <person name="De vries R.P."/>
            <person name="Grigoriev I.V."/>
            <person name="Mortensen U.H."/>
            <person name="Andersen M.R."/>
            <person name="Baker S.E."/>
        </authorList>
    </citation>
    <scope>NUCLEOTIDE SEQUENCE [LARGE SCALE GENOMIC DNA]</scope>
    <source>
        <strain evidence="2 4">CBS 707.79</strain>
    </source>
</reference>
<keyword evidence="4" id="KW-1185">Reference proteome</keyword>
<accession>A0A319D2W0</accession>
<dbReference type="VEuPathDB" id="FungiDB:BO71DRAFT_401577"/>
<dbReference type="EMBL" id="KZ825952">
    <property type="protein sequence ID" value="PYH91244.1"/>
    <property type="molecule type" value="Genomic_DNA"/>
</dbReference>
<organism evidence="2 4">
    <name type="scientific">Aspergillus ellipticus CBS 707.79</name>
    <dbReference type="NCBI Taxonomy" id="1448320"/>
    <lineage>
        <taxon>Eukaryota</taxon>
        <taxon>Fungi</taxon>
        <taxon>Dikarya</taxon>
        <taxon>Ascomycota</taxon>
        <taxon>Pezizomycotina</taxon>
        <taxon>Eurotiomycetes</taxon>
        <taxon>Eurotiomycetidae</taxon>
        <taxon>Eurotiales</taxon>
        <taxon>Aspergillaceae</taxon>
        <taxon>Aspergillus</taxon>
        <taxon>Aspergillus subgen. Circumdati</taxon>
    </lineage>
</organism>
<dbReference type="Proteomes" id="UP000247810">
    <property type="component" value="Unassembled WGS sequence"/>
</dbReference>
<evidence type="ECO:0000313" key="2">
    <source>
        <dbReference type="EMBL" id="PYH88807.1"/>
    </source>
</evidence>
<protein>
    <submittedName>
        <fullName evidence="2">Uncharacterized protein</fullName>
    </submittedName>
</protein>
<dbReference type="EMBL" id="KZ826064">
    <property type="protein sequence ID" value="PYH88807.1"/>
    <property type="molecule type" value="Genomic_DNA"/>
</dbReference>
<evidence type="ECO:0000313" key="3">
    <source>
        <dbReference type="EMBL" id="PYH91244.1"/>
    </source>
</evidence>
<proteinExistence type="predicted"/>
<evidence type="ECO:0000256" key="1">
    <source>
        <dbReference type="SAM" id="MobiDB-lite"/>
    </source>
</evidence>
<evidence type="ECO:0000313" key="4">
    <source>
        <dbReference type="Proteomes" id="UP000247810"/>
    </source>
</evidence>